<organism evidence="1 2">
    <name type="scientific">Psylliodes chrysocephalus</name>
    <dbReference type="NCBI Taxonomy" id="3402493"/>
    <lineage>
        <taxon>Eukaryota</taxon>
        <taxon>Metazoa</taxon>
        <taxon>Ecdysozoa</taxon>
        <taxon>Arthropoda</taxon>
        <taxon>Hexapoda</taxon>
        <taxon>Insecta</taxon>
        <taxon>Pterygota</taxon>
        <taxon>Neoptera</taxon>
        <taxon>Endopterygota</taxon>
        <taxon>Coleoptera</taxon>
        <taxon>Polyphaga</taxon>
        <taxon>Cucujiformia</taxon>
        <taxon>Chrysomeloidea</taxon>
        <taxon>Chrysomelidae</taxon>
        <taxon>Galerucinae</taxon>
        <taxon>Alticini</taxon>
        <taxon>Psylliodes</taxon>
    </lineage>
</organism>
<evidence type="ECO:0000313" key="1">
    <source>
        <dbReference type="EMBL" id="CAH1107377.1"/>
    </source>
</evidence>
<keyword evidence="2" id="KW-1185">Reference proteome</keyword>
<name>A0A9P0GFF5_9CUCU</name>
<accession>A0A9P0GFF5</accession>
<evidence type="ECO:0000313" key="2">
    <source>
        <dbReference type="Proteomes" id="UP001153636"/>
    </source>
</evidence>
<dbReference type="Proteomes" id="UP001153636">
    <property type="component" value="Chromosome 21"/>
</dbReference>
<dbReference type="OrthoDB" id="6783964at2759"/>
<protein>
    <submittedName>
        <fullName evidence="1">Uncharacterized protein</fullName>
    </submittedName>
</protein>
<gene>
    <name evidence="1" type="ORF">PSYICH_LOCUS8082</name>
</gene>
<proteinExistence type="predicted"/>
<dbReference type="EMBL" id="OV651833">
    <property type="protein sequence ID" value="CAH1107377.1"/>
    <property type="molecule type" value="Genomic_DNA"/>
</dbReference>
<dbReference type="AlphaFoldDB" id="A0A9P0GFF5"/>
<reference evidence="1" key="1">
    <citation type="submission" date="2022-01" db="EMBL/GenBank/DDBJ databases">
        <authorList>
            <person name="King R."/>
        </authorList>
    </citation>
    <scope>NUCLEOTIDE SEQUENCE</scope>
</reference>
<sequence>MNAGKGETFKGKKLEEIEITENDVFGDLKDPNIEADIEVDIETDIDSNTRIEADIEANLETNIEVDMEANNTIKENCIQEPIPSTSSLEVSELIRSQPRRIQWTKAQKATVLQYFKNHIKKRKLPKKDECFKFIEKYFDRFHNINWSRIKTLVYNTYRVMP</sequence>